<sequence>MNRGSRFMTMLPSVVIVLQLACGQLPTGPASAVPDTALRLRVQSDVAASRANAIVLAARKASPAVVSIIVTQTRIVAYDPFGAFGFDDFFRDFFPRHTFRQEIKSMGSGVIVSKDGHVITNAHVVRNATAMKVTLPDNRQFDAELVDSDDALDLALLKIAGKDLPSATLGSSSDLMIGEWAIAIGNPFGFMMEDAQPTVTVGVVSALRRDVKSTGSGGVYSNMIQTDAAINPGNSGGPLVNALGEVVGINTFIFSHAGGSEGIGFARPIEDVKEFMATALGHAVAAGRRFETGLGATVADITPPLRSRFRLVHSKGVVVVGVKKGSIADNIGLVEGDVILMAKGKVVRDAEAFAGQFQSPPNLIDIVVDRRGEPTRLLYRLR</sequence>
<dbReference type="SUPFAM" id="SSF50494">
    <property type="entry name" value="Trypsin-like serine proteases"/>
    <property type="match status" value="1"/>
</dbReference>
<evidence type="ECO:0000256" key="1">
    <source>
        <dbReference type="ARBA" id="ARBA00022670"/>
    </source>
</evidence>
<dbReference type="PANTHER" id="PTHR43343">
    <property type="entry name" value="PEPTIDASE S12"/>
    <property type="match status" value="1"/>
</dbReference>
<accession>A0A7C4GHJ3</accession>
<evidence type="ECO:0000256" key="3">
    <source>
        <dbReference type="SAM" id="SignalP"/>
    </source>
</evidence>
<feature type="domain" description="PDZ" evidence="4">
    <location>
        <begin position="292"/>
        <end position="372"/>
    </location>
</feature>
<dbReference type="GO" id="GO:0006508">
    <property type="term" value="P:proteolysis"/>
    <property type="evidence" value="ECO:0007669"/>
    <property type="project" value="UniProtKB-KW"/>
</dbReference>
<keyword evidence="1 5" id="KW-0645">Protease</keyword>
<gene>
    <name evidence="5" type="ORF">ENS41_06155</name>
</gene>
<reference evidence="5" key="1">
    <citation type="journal article" date="2020" name="mSystems">
        <title>Genome- and Community-Level Interaction Insights into Carbon Utilization and Element Cycling Functions of Hydrothermarchaeota in Hydrothermal Sediment.</title>
        <authorList>
            <person name="Zhou Z."/>
            <person name="Liu Y."/>
            <person name="Xu W."/>
            <person name="Pan J."/>
            <person name="Luo Z.H."/>
            <person name="Li M."/>
        </authorList>
    </citation>
    <scope>NUCLEOTIDE SEQUENCE [LARGE SCALE GENOMIC DNA]</scope>
    <source>
        <strain evidence="5">SpSt-488</strain>
    </source>
</reference>
<evidence type="ECO:0000256" key="2">
    <source>
        <dbReference type="ARBA" id="ARBA00022801"/>
    </source>
</evidence>
<dbReference type="InterPro" id="IPR051201">
    <property type="entry name" value="Chloro_Bact_Ser_Proteases"/>
</dbReference>
<dbReference type="InterPro" id="IPR036034">
    <property type="entry name" value="PDZ_sf"/>
</dbReference>
<feature type="signal peptide" evidence="3">
    <location>
        <begin position="1"/>
        <end position="32"/>
    </location>
</feature>
<organism evidence="5">
    <name type="scientific">candidate division WOR-3 bacterium</name>
    <dbReference type="NCBI Taxonomy" id="2052148"/>
    <lineage>
        <taxon>Bacteria</taxon>
        <taxon>Bacteria division WOR-3</taxon>
    </lineage>
</organism>
<comment type="caution">
    <text evidence="5">The sequence shown here is derived from an EMBL/GenBank/DDBJ whole genome shotgun (WGS) entry which is preliminary data.</text>
</comment>
<dbReference type="SMART" id="SM00228">
    <property type="entry name" value="PDZ"/>
    <property type="match status" value="1"/>
</dbReference>
<keyword evidence="3" id="KW-0732">Signal</keyword>
<evidence type="ECO:0000313" key="5">
    <source>
        <dbReference type="EMBL" id="HGK28522.1"/>
    </source>
</evidence>
<dbReference type="SUPFAM" id="SSF50156">
    <property type="entry name" value="PDZ domain-like"/>
    <property type="match status" value="1"/>
</dbReference>
<dbReference type="Gene3D" id="2.30.42.10">
    <property type="match status" value="1"/>
</dbReference>
<evidence type="ECO:0000259" key="4">
    <source>
        <dbReference type="SMART" id="SM00228"/>
    </source>
</evidence>
<feature type="chain" id="PRO_5028384401" evidence="3">
    <location>
        <begin position="33"/>
        <end position="382"/>
    </location>
</feature>
<dbReference type="PRINTS" id="PR00834">
    <property type="entry name" value="PROTEASES2C"/>
</dbReference>
<dbReference type="Gene3D" id="2.40.10.120">
    <property type="match status" value="1"/>
</dbReference>
<name>A0A7C4GHJ3_UNCW3</name>
<dbReference type="GO" id="GO:0004252">
    <property type="term" value="F:serine-type endopeptidase activity"/>
    <property type="evidence" value="ECO:0007669"/>
    <property type="project" value="InterPro"/>
</dbReference>
<dbReference type="EMBL" id="DSUT01000129">
    <property type="protein sequence ID" value="HGK28522.1"/>
    <property type="molecule type" value="Genomic_DNA"/>
</dbReference>
<dbReference type="InterPro" id="IPR001478">
    <property type="entry name" value="PDZ"/>
</dbReference>
<dbReference type="AlphaFoldDB" id="A0A7C4GHJ3"/>
<protein>
    <submittedName>
        <fullName evidence="5">Trypsin-like serine protease</fullName>
    </submittedName>
</protein>
<dbReference type="InterPro" id="IPR009003">
    <property type="entry name" value="Peptidase_S1_PA"/>
</dbReference>
<dbReference type="Pfam" id="PF13365">
    <property type="entry name" value="Trypsin_2"/>
    <property type="match status" value="1"/>
</dbReference>
<keyword evidence="2" id="KW-0378">Hydrolase</keyword>
<dbReference type="InterPro" id="IPR001940">
    <property type="entry name" value="Peptidase_S1C"/>
</dbReference>
<dbReference type="PANTHER" id="PTHR43343:SF3">
    <property type="entry name" value="PROTEASE DO-LIKE 8, CHLOROPLASTIC"/>
    <property type="match status" value="1"/>
</dbReference>
<proteinExistence type="predicted"/>